<dbReference type="EMBL" id="BMNA01000003">
    <property type="protein sequence ID" value="GGL99861.1"/>
    <property type="molecule type" value="Genomic_DNA"/>
</dbReference>
<dbReference type="AlphaFoldDB" id="A0A917WG09"/>
<accession>A0A917WG09</accession>
<reference evidence="2" key="2">
    <citation type="submission" date="2020-09" db="EMBL/GenBank/DDBJ databases">
        <authorList>
            <person name="Sun Q."/>
            <person name="Zhou Y."/>
        </authorList>
    </citation>
    <scope>NUCLEOTIDE SEQUENCE</scope>
    <source>
        <strain evidence="2">CGMCC 4.7308</strain>
    </source>
</reference>
<gene>
    <name evidence="2" type="ORF">GCM10011594_19790</name>
</gene>
<reference evidence="2" key="1">
    <citation type="journal article" date="2014" name="Int. J. Syst. Evol. Microbiol.">
        <title>Complete genome sequence of Corynebacterium casei LMG S-19264T (=DSM 44701T), isolated from a smear-ripened cheese.</title>
        <authorList>
            <consortium name="US DOE Joint Genome Institute (JGI-PGF)"/>
            <person name="Walter F."/>
            <person name="Albersmeier A."/>
            <person name="Kalinowski J."/>
            <person name="Ruckert C."/>
        </authorList>
    </citation>
    <scope>NUCLEOTIDE SEQUENCE</scope>
    <source>
        <strain evidence="2">CGMCC 4.7308</strain>
    </source>
</reference>
<feature type="region of interest" description="Disordered" evidence="1">
    <location>
        <begin position="53"/>
        <end position="79"/>
    </location>
</feature>
<sequence length="79" mass="8110">MTGDGESLVIALDAVHHLGQMVPDRAERFAGHGHHCGAPVVTVPRHLTNEPALARPGHGSATVLTGGPGDDTMTRGLGQ</sequence>
<dbReference type="Proteomes" id="UP000655208">
    <property type="component" value="Unassembled WGS sequence"/>
</dbReference>
<evidence type="ECO:0000256" key="1">
    <source>
        <dbReference type="SAM" id="MobiDB-lite"/>
    </source>
</evidence>
<evidence type="ECO:0000313" key="3">
    <source>
        <dbReference type="Proteomes" id="UP000655208"/>
    </source>
</evidence>
<evidence type="ECO:0000313" key="2">
    <source>
        <dbReference type="EMBL" id="GGL99861.1"/>
    </source>
</evidence>
<comment type="caution">
    <text evidence="2">The sequence shown here is derived from an EMBL/GenBank/DDBJ whole genome shotgun (WGS) entry which is preliminary data.</text>
</comment>
<keyword evidence="3" id="KW-1185">Reference proteome</keyword>
<protein>
    <submittedName>
        <fullName evidence="2">Uncharacterized protein</fullName>
    </submittedName>
</protein>
<organism evidence="2 3">
    <name type="scientific">Nakamurella endophytica</name>
    <dbReference type="NCBI Taxonomy" id="1748367"/>
    <lineage>
        <taxon>Bacteria</taxon>
        <taxon>Bacillati</taxon>
        <taxon>Actinomycetota</taxon>
        <taxon>Actinomycetes</taxon>
        <taxon>Nakamurellales</taxon>
        <taxon>Nakamurellaceae</taxon>
        <taxon>Nakamurella</taxon>
    </lineage>
</organism>
<proteinExistence type="predicted"/>
<name>A0A917WG09_9ACTN</name>